<dbReference type="Proteomes" id="UP000501802">
    <property type="component" value="Chromosome"/>
</dbReference>
<evidence type="ECO:0000313" key="1">
    <source>
        <dbReference type="EMBL" id="QIP14766.1"/>
    </source>
</evidence>
<reference evidence="1 2" key="1">
    <citation type="submission" date="2020-03" db="EMBL/GenBank/DDBJ databases">
        <authorList>
            <person name="Kim M.K."/>
        </authorList>
    </citation>
    <scope>NUCLEOTIDE SEQUENCE [LARGE SCALE GENOMIC DNA]</scope>
    <source>
        <strain evidence="1 2">BT328</strain>
    </source>
</reference>
<dbReference type="KEGG" id="spib:G8759_20155"/>
<gene>
    <name evidence="1" type="ORF">G8759_20155</name>
</gene>
<protein>
    <submittedName>
        <fullName evidence="1">Uncharacterized protein</fullName>
    </submittedName>
</protein>
<organism evidence="1 2">
    <name type="scientific">Spirosoma aureum</name>
    <dbReference type="NCBI Taxonomy" id="2692134"/>
    <lineage>
        <taxon>Bacteria</taxon>
        <taxon>Pseudomonadati</taxon>
        <taxon>Bacteroidota</taxon>
        <taxon>Cytophagia</taxon>
        <taxon>Cytophagales</taxon>
        <taxon>Cytophagaceae</taxon>
        <taxon>Spirosoma</taxon>
    </lineage>
</organism>
<accession>A0A6G9AR02</accession>
<dbReference type="EMBL" id="CP050063">
    <property type="protein sequence ID" value="QIP14766.1"/>
    <property type="molecule type" value="Genomic_DNA"/>
</dbReference>
<evidence type="ECO:0000313" key="2">
    <source>
        <dbReference type="Proteomes" id="UP000501802"/>
    </source>
</evidence>
<keyword evidence="2" id="KW-1185">Reference proteome</keyword>
<proteinExistence type="predicted"/>
<dbReference type="AlphaFoldDB" id="A0A6G9AR02"/>
<dbReference type="RefSeq" id="WP_167211484.1">
    <property type="nucleotide sequence ID" value="NZ_CP050063.1"/>
</dbReference>
<sequence length="77" mass="9205">MNKREVIQNIINKEVILAALQRHLLGIADENVHHFAHRLFRFPIYREDVLQYEQLILDYGEPCETLLMDIYPMHTDV</sequence>
<name>A0A6G9AR02_9BACT</name>